<evidence type="ECO:0000313" key="1">
    <source>
        <dbReference type="EMBL" id="CAM9948057.1"/>
    </source>
</evidence>
<dbReference type="Proteomes" id="UP001162501">
    <property type="component" value="Chromosome 20"/>
</dbReference>
<sequence>MPIPLGCCVVCSSYTAQLPLLFVCCSHCCILGCMLGCMLAKLNTKHKHQQLEGTKIGHGTGQLVEIIPEKYPPEGILDCQSIELNGRSILEGHSGYSKHSVRVTHHQNSLLRCDG</sequence>
<protein>
    <submittedName>
        <fullName evidence="1">Uncharacterized protein</fullName>
    </submittedName>
</protein>
<dbReference type="EMBL" id="OX596104">
    <property type="protein sequence ID" value="CAM9948057.1"/>
    <property type="molecule type" value="Genomic_DNA"/>
</dbReference>
<evidence type="ECO:0000313" key="2">
    <source>
        <dbReference type="Proteomes" id="UP001162501"/>
    </source>
</evidence>
<name>A0AC59YSS6_RANTA</name>
<reference evidence="1" key="2">
    <citation type="submission" date="2025-03" db="EMBL/GenBank/DDBJ databases">
        <authorList>
            <consortium name="ELIXIR-Norway"/>
            <consortium name="Elixir Norway"/>
        </authorList>
    </citation>
    <scope>NUCLEOTIDE SEQUENCE</scope>
</reference>
<organism evidence="1 2">
    <name type="scientific">Rangifer tarandus platyrhynchus</name>
    <name type="common">Svalbard reindeer</name>
    <dbReference type="NCBI Taxonomy" id="3082113"/>
    <lineage>
        <taxon>Eukaryota</taxon>
        <taxon>Metazoa</taxon>
        <taxon>Chordata</taxon>
        <taxon>Craniata</taxon>
        <taxon>Vertebrata</taxon>
        <taxon>Euteleostomi</taxon>
        <taxon>Mammalia</taxon>
        <taxon>Eutheria</taxon>
        <taxon>Laurasiatheria</taxon>
        <taxon>Artiodactyla</taxon>
        <taxon>Ruminantia</taxon>
        <taxon>Pecora</taxon>
        <taxon>Cervidae</taxon>
        <taxon>Odocoileinae</taxon>
        <taxon>Rangifer</taxon>
    </lineage>
</organism>
<reference evidence="1" key="1">
    <citation type="submission" date="2023-05" db="EMBL/GenBank/DDBJ databases">
        <authorList>
            <consortium name="ELIXIR-Norway"/>
        </authorList>
    </citation>
    <scope>NUCLEOTIDE SEQUENCE</scope>
</reference>
<accession>A0AC59YSS6</accession>
<gene>
    <name evidence="1" type="ORF">MRATA1EN22A_LOCUS9758</name>
</gene>
<proteinExistence type="predicted"/>